<accession>A0A9W9G891</accession>
<feature type="domain" description="Xylanolytic transcriptional activator regulatory" evidence="8">
    <location>
        <begin position="270"/>
        <end position="345"/>
    </location>
</feature>
<keyword evidence="4" id="KW-0238">DNA-binding</keyword>
<feature type="region of interest" description="Disordered" evidence="7">
    <location>
        <begin position="1"/>
        <end position="61"/>
    </location>
</feature>
<protein>
    <recommendedName>
        <fullName evidence="8">Xylanolytic transcriptional activator regulatory domain-containing protein</fullName>
    </recommendedName>
</protein>
<dbReference type="CDD" id="cd12148">
    <property type="entry name" value="fungal_TF_MHR"/>
    <property type="match status" value="1"/>
</dbReference>
<dbReference type="Pfam" id="PF04082">
    <property type="entry name" value="Fungal_trans"/>
    <property type="match status" value="1"/>
</dbReference>
<dbReference type="SMART" id="SM00906">
    <property type="entry name" value="Fungal_trans"/>
    <property type="match status" value="1"/>
</dbReference>
<evidence type="ECO:0000256" key="5">
    <source>
        <dbReference type="ARBA" id="ARBA00023163"/>
    </source>
</evidence>
<name>A0A9W9G891_9EURO</name>
<dbReference type="OrthoDB" id="10031947at2759"/>
<evidence type="ECO:0000259" key="8">
    <source>
        <dbReference type="SMART" id="SM00906"/>
    </source>
</evidence>
<feature type="compositionally biased region" description="Polar residues" evidence="7">
    <location>
        <begin position="34"/>
        <end position="55"/>
    </location>
</feature>
<keyword evidence="10" id="KW-1185">Reference proteome</keyword>
<evidence type="ECO:0000256" key="2">
    <source>
        <dbReference type="ARBA" id="ARBA00022833"/>
    </source>
</evidence>
<dbReference type="InterPro" id="IPR001138">
    <property type="entry name" value="Zn2Cys6_DnaBD"/>
</dbReference>
<keyword evidence="2" id="KW-0862">Zinc</keyword>
<dbReference type="InterPro" id="IPR036864">
    <property type="entry name" value="Zn2-C6_fun-type_DNA-bd_sf"/>
</dbReference>
<dbReference type="GO" id="GO:0003677">
    <property type="term" value="F:DNA binding"/>
    <property type="evidence" value="ECO:0007669"/>
    <property type="project" value="UniProtKB-KW"/>
</dbReference>
<evidence type="ECO:0000256" key="3">
    <source>
        <dbReference type="ARBA" id="ARBA00023015"/>
    </source>
</evidence>
<evidence type="ECO:0000256" key="1">
    <source>
        <dbReference type="ARBA" id="ARBA00022723"/>
    </source>
</evidence>
<dbReference type="PANTHER" id="PTHR47171">
    <property type="entry name" value="FARA-RELATED"/>
    <property type="match status" value="1"/>
</dbReference>
<dbReference type="InterPro" id="IPR052073">
    <property type="entry name" value="Amide_Lactam_Regulators"/>
</dbReference>
<evidence type="ECO:0000313" key="10">
    <source>
        <dbReference type="Proteomes" id="UP001149165"/>
    </source>
</evidence>
<evidence type="ECO:0000256" key="6">
    <source>
        <dbReference type="ARBA" id="ARBA00023242"/>
    </source>
</evidence>
<dbReference type="SUPFAM" id="SSF57701">
    <property type="entry name" value="Zn2/Cys6 DNA-binding domain"/>
    <property type="match status" value="1"/>
</dbReference>
<feature type="region of interest" description="Disordered" evidence="7">
    <location>
        <begin position="101"/>
        <end position="120"/>
    </location>
</feature>
<gene>
    <name evidence="9" type="ORF">N7456_002528</name>
</gene>
<dbReference type="AlphaFoldDB" id="A0A9W9G891"/>
<dbReference type="CDD" id="cd00067">
    <property type="entry name" value="GAL4"/>
    <property type="match status" value="1"/>
</dbReference>
<evidence type="ECO:0000256" key="4">
    <source>
        <dbReference type="ARBA" id="ARBA00023125"/>
    </source>
</evidence>
<keyword evidence="3" id="KW-0805">Transcription regulation</keyword>
<organism evidence="9 10">
    <name type="scientific">Penicillium angulare</name>
    <dbReference type="NCBI Taxonomy" id="116970"/>
    <lineage>
        <taxon>Eukaryota</taxon>
        <taxon>Fungi</taxon>
        <taxon>Dikarya</taxon>
        <taxon>Ascomycota</taxon>
        <taxon>Pezizomycotina</taxon>
        <taxon>Eurotiomycetes</taxon>
        <taxon>Eurotiomycetidae</taxon>
        <taxon>Eurotiales</taxon>
        <taxon>Aspergillaceae</taxon>
        <taxon>Penicillium</taxon>
    </lineage>
</organism>
<dbReference type="Proteomes" id="UP001149165">
    <property type="component" value="Unassembled WGS sequence"/>
</dbReference>
<keyword evidence="1" id="KW-0479">Metal-binding</keyword>
<dbReference type="GO" id="GO:0000981">
    <property type="term" value="F:DNA-binding transcription factor activity, RNA polymerase II-specific"/>
    <property type="evidence" value="ECO:0007669"/>
    <property type="project" value="InterPro"/>
</dbReference>
<evidence type="ECO:0000256" key="7">
    <source>
        <dbReference type="SAM" id="MobiDB-lite"/>
    </source>
</evidence>
<comment type="caution">
    <text evidence="9">The sequence shown here is derived from an EMBL/GenBank/DDBJ whole genome shotgun (WGS) entry which is preliminary data.</text>
</comment>
<dbReference type="EMBL" id="JAPQKH010000002">
    <property type="protein sequence ID" value="KAJ5113994.1"/>
    <property type="molecule type" value="Genomic_DNA"/>
</dbReference>
<proteinExistence type="predicted"/>
<keyword evidence="5" id="KW-0804">Transcription</keyword>
<reference evidence="9" key="1">
    <citation type="submission" date="2022-11" db="EMBL/GenBank/DDBJ databases">
        <authorList>
            <person name="Petersen C."/>
        </authorList>
    </citation>
    <scope>NUCLEOTIDE SEQUENCE</scope>
    <source>
        <strain evidence="9">IBT 30069</strain>
    </source>
</reference>
<dbReference type="PANTHER" id="PTHR47171:SF6">
    <property type="entry name" value="SPECIFIC TRANSCRIPTION FACTOR, PUTATIVE (AFU_ORTHOLOGUE AFUA_2G06130)-RELATED"/>
    <property type="match status" value="1"/>
</dbReference>
<dbReference type="GO" id="GO:0006351">
    <property type="term" value="P:DNA-templated transcription"/>
    <property type="evidence" value="ECO:0007669"/>
    <property type="project" value="InterPro"/>
</dbReference>
<dbReference type="InterPro" id="IPR007219">
    <property type="entry name" value="XnlR_reg_dom"/>
</dbReference>
<keyword evidence="6" id="KW-0539">Nucleus</keyword>
<dbReference type="GO" id="GO:0008270">
    <property type="term" value="F:zinc ion binding"/>
    <property type="evidence" value="ECO:0007669"/>
    <property type="project" value="InterPro"/>
</dbReference>
<sequence>MEVVWQASPGEPRRKRASKACDDCQRRKKRCDHLNSSSKNFQPHPNQLPSNSTAPSDWDYLANHGTTTAGLCSSRQSPEPSRVGDYHPESILTELSASPAELNAQRQPADDAPNPITSHSNIKSLRQNQRWQYDSMRLTSVPISSHLKAYLAETGAFRTLPRSTQDGLVTTYITSIDCLVPILDGSDVLRKYSNQKLSPLLINAMCLLACKAGPAAPYLRLTEKGSLLKPPEFAKTLYNGLDVAMRMDLEQDRLVRIQILALMSQYHDGCGAVREASARLSQAIHDSWVLTLHYDIPVHRDQTQCRYIWWTLRALDRLNACLHGCPPMISDKDTQTPSPLPGQGYRSDVALITYRMGDLQDDVIETYRPNSEKLGKSSLQDFPSLRDIAREVDLEEFPESHRSYLELWYLVMALLYCRHGKVGTPEYKLRVDSASRIQDLTCIEKHALLPPLPLITFAVSMSLAVAYQARGDDPSIAQQADVDLQARFKILQTLGKNDWKARQMARLAKKVIPSLKGLDHTNQVSIHHSHLPIFNESQHSSPHMSRTAFNDADLPSPGNEVQHSTNQIDEISTESHTAPVAEKFLDDIQFEISYDDTEIQFPAFDQYMAEVFTMSDHIIPV</sequence>
<reference evidence="9" key="2">
    <citation type="journal article" date="2023" name="IMA Fungus">
        <title>Comparative genomic study of the Penicillium genus elucidates a diverse pangenome and 15 lateral gene transfer events.</title>
        <authorList>
            <person name="Petersen C."/>
            <person name="Sorensen T."/>
            <person name="Nielsen M.R."/>
            <person name="Sondergaard T.E."/>
            <person name="Sorensen J.L."/>
            <person name="Fitzpatrick D.A."/>
            <person name="Frisvad J.C."/>
            <person name="Nielsen K.L."/>
        </authorList>
    </citation>
    <scope>NUCLEOTIDE SEQUENCE</scope>
    <source>
        <strain evidence="9">IBT 30069</strain>
    </source>
</reference>
<evidence type="ECO:0000313" key="9">
    <source>
        <dbReference type="EMBL" id="KAJ5113994.1"/>
    </source>
</evidence>